<feature type="region of interest" description="Disordered" evidence="5">
    <location>
        <begin position="154"/>
        <end position="179"/>
    </location>
</feature>
<comment type="subcellular location">
    <subcellularLocation>
        <location evidence="1">Cell outer membrane</location>
    </subcellularLocation>
</comment>
<dbReference type="PROSITE" id="PS51123">
    <property type="entry name" value="OMPA_2"/>
    <property type="match status" value="1"/>
</dbReference>
<evidence type="ECO:0000256" key="6">
    <source>
        <dbReference type="SAM" id="SignalP"/>
    </source>
</evidence>
<dbReference type="CDD" id="cd07185">
    <property type="entry name" value="OmpA_C-like"/>
    <property type="match status" value="1"/>
</dbReference>
<feature type="signal peptide" evidence="6">
    <location>
        <begin position="1"/>
        <end position="24"/>
    </location>
</feature>
<dbReference type="PRINTS" id="PR01021">
    <property type="entry name" value="OMPADOMAIN"/>
</dbReference>
<keyword evidence="2 4" id="KW-0472">Membrane</keyword>
<dbReference type="InterPro" id="IPR006665">
    <property type="entry name" value="OmpA-like"/>
</dbReference>
<feature type="domain" description="OmpA-like" evidence="7">
    <location>
        <begin position="64"/>
        <end position="179"/>
    </location>
</feature>
<keyword evidence="6" id="KW-0732">Signal</keyword>
<organism evidence="8 9">
    <name type="scientific">Methylobacterium cerastii</name>
    <dbReference type="NCBI Taxonomy" id="932741"/>
    <lineage>
        <taxon>Bacteria</taxon>
        <taxon>Pseudomonadati</taxon>
        <taxon>Pseudomonadota</taxon>
        <taxon>Alphaproteobacteria</taxon>
        <taxon>Hyphomicrobiales</taxon>
        <taxon>Methylobacteriaceae</taxon>
        <taxon>Methylobacterium</taxon>
    </lineage>
</organism>
<evidence type="ECO:0000256" key="3">
    <source>
        <dbReference type="ARBA" id="ARBA00023237"/>
    </source>
</evidence>
<dbReference type="RefSeq" id="WP_238272619.1">
    <property type="nucleotide sequence ID" value="NZ_BPQG01000053.1"/>
</dbReference>
<keyword evidence="9" id="KW-1185">Reference proteome</keyword>
<reference evidence="8 9" key="1">
    <citation type="journal article" date="2021" name="Front. Microbiol.">
        <title>Comprehensive Comparative Genomics and Phenotyping of Methylobacterium Species.</title>
        <authorList>
            <person name="Alessa O."/>
            <person name="Ogura Y."/>
            <person name="Fujitani Y."/>
            <person name="Takami H."/>
            <person name="Hayashi T."/>
            <person name="Sahin N."/>
            <person name="Tani A."/>
        </authorList>
    </citation>
    <scope>NUCLEOTIDE SEQUENCE [LARGE SCALE GENOMIC DNA]</scope>
    <source>
        <strain evidence="8 9">DSM 23679</strain>
    </source>
</reference>
<dbReference type="PANTHER" id="PTHR30329">
    <property type="entry name" value="STATOR ELEMENT OF FLAGELLAR MOTOR COMPLEX"/>
    <property type="match status" value="1"/>
</dbReference>
<feature type="compositionally biased region" description="Basic and acidic residues" evidence="5">
    <location>
        <begin position="167"/>
        <end position="179"/>
    </location>
</feature>
<dbReference type="Gene3D" id="3.30.1330.60">
    <property type="entry name" value="OmpA-like domain"/>
    <property type="match status" value="1"/>
</dbReference>
<proteinExistence type="predicted"/>
<evidence type="ECO:0000313" key="9">
    <source>
        <dbReference type="Proteomes" id="UP001055117"/>
    </source>
</evidence>
<evidence type="ECO:0000259" key="7">
    <source>
        <dbReference type="PROSITE" id="PS51123"/>
    </source>
</evidence>
<keyword evidence="3" id="KW-0998">Cell outer membrane</keyword>
<dbReference type="EMBL" id="BPQG01000053">
    <property type="protein sequence ID" value="GJD45630.1"/>
    <property type="molecule type" value="Genomic_DNA"/>
</dbReference>
<accession>A0ABQ4QK48</accession>
<name>A0ABQ4QK48_9HYPH</name>
<feature type="chain" id="PRO_5046891492" evidence="6">
    <location>
        <begin position="25"/>
        <end position="179"/>
    </location>
</feature>
<sequence>MERAFSKLAVGLGGLLALAGAAVAEDKPSYHAADIERHFLPDLGPSRALCIGAESECAKGVPNRPKVSSGFDLIVTFDYNSDVLTSSARANLDEFAKALRGAQLGSTAFMVEGHTDSKGGDAFNLDLSARRARSVVSYLSEHGVEADRLEAKAFGKARPRTGNPDDPANRRVEARLRGE</sequence>
<comment type="caution">
    <text evidence="8">The sequence shown here is derived from an EMBL/GenBank/DDBJ whole genome shotgun (WGS) entry which is preliminary data.</text>
</comment>
<dbReference type="SUPFAM" id="SSF103088">
    <property type="entry name" value="OmpA-like"/>
    <property type="match status" value="1"/>
</dbReference>
<dbReference type="InterPro" id="IPR050330">
    <property type="entry name" value="Bact_OuterMem_StrucFunc"/>
</dbReference>
<evidence type="ECO:0000256" key="2">
    <source>
        <dbReference type="ARBA" id="ARBA00023136"/>
    </source>
</evidence>
<protein>
    <submittedName>
        <fullName evidence="8">Peptidoglycan-associated lipoprotein</fullName>
    </submittedName>
</protein>
<dbReference type="InterPro" id="IPR036737">
    <property type="entry name" value="OmpA-like_sf"/>
</dbReference>
<dbReference type="InterPro" id="IPR006664">
    <property type="entry name" value="OMP_bac"/>
</dbReference>
<dbReference type="Pfam" id="PF00691">
    <property type="entry name" value="OmpA"/>
    <property type="match status" value="1"/>
</dbReference>
<evidence type="ECO:0000313" key="8">
    <source>
        <dbReference type="EMBL" id="GJD45630.1"/>
    </source>
</evidence>
<evidence type="ECO:0000256" key="1">
    <source>
        <dbReference type="ARBA" id="ARBA00004442"/>
    </source>
</evidence>
<dbReference type="PANTHER" id="PTHR30329:SF21">
    <property type="entry name" value="LIPOPROTEIN YIAD-RELATED"/>
    <property type="match status" value="1"/>
</dbReference>
<dbReference type="Proteomes" id="UP001055117">
    <property type="component" value="Unassembled WGS sequence"/>
</dbReference>
<evidence type="ECO:0000256" key="5">
    <source>
        <dbReference type="SAM" id="MobiDB-lite"/>
    </source>
</evidence>
<gene>
    <name evidence="8" type="primary">pal_2</name>
    <name evidence="8" type="ORF">AFCDBAGC_3504</name>
</gene>
<evidence type="ECO:0000256" key="4">
    <source>
        <dbReference type="PROSITE-ProRule" id="PRU00473"/>
    </source>
</evidence>
<keyword evidence="8" id="KW-0449">Lipoprotein</keyword>